<organism evidence="1 2">
    <name type="scientific">Dryococelus australis</name>
    <dbReference type="NCBI Taxonomy" id="614101"/>
    <lineage>
        <taxon>Eukaryota</taxon>
        <taxon>Metazoa</taxon>
        <taxon>Ecdysozoa</taxon>
        <taxon>Arthropoda</taxon>
        <taxon>Hexapoda</taxon>
        <taxon>Insecta</taxon>
        <taxon>Pterygota</taxon>
        <taxon>Neoptera</taxon>
        <taxon>Polyneoptera</taxon>
        <taxon>Phasmatodea</taxon>
        <taxon>Verophasmatodea</taxon>
        <taxon>Anareolatae</taxon>
        <taxon>Phasmatidae</taxon>
        <taxon>Eurycanthinae</taxon>
        <taxon>Dryococelus</taxon>
    </lineage>
</organism>
<accession>A0ABQ9I059</accession>
<reference evidence="1 2" key="1">
    <citation type="submission" date="2023-02" db="EMBL/GenBank/DDBJ databases">
        <title>LHISI_Scaffold_Assembly.</title>
        <authorList>
            <person name="Stuart O.P."/>
            <person name="Cleave R."/>
            <person name="Magrath M.J.L."/>
            <person name="Mikheyev A.S."/>
        </authorList>
    </citation>
    <scope>NUCLEOTIDE SEQUENCE [LARGE SCALE GENOMIC DNA]</scope>
    <source>
        <strain evidence="1">Daus_M_001</strain>
        <tissue evidence="1">Leg muscle</tissue>
    </source>
</reference>
<evidence type="ECO:0000313" key="2">
    <source>
        <dbReference type="Proteomes" id="UP001159363"/>
    </source>
</evidence>
<name>A0ABQ9I059_9NEOP</name>
<gene>
    <name evidence="1" type="ORF">PR048_009533</name>
</gene>
<keyword evidence="2" id="KW-1185">Reference proteome</keyword>
<sequence length="248" mass="27790">MQLRTLYDDRQAVCNEPRADKTEIRGAHENKYARFRKLRSATARLPPRRTGFNPRPDHSGFSQVGIVPDDASFLEDLPFPSPLHSGAAQCSPHLTLIGSQDPSVKNHTNIFTHSYFSFGCVGPPPGNTQASFTCLAIYGAANIAREPITLHLLLPRLVSRSKLPARLHNHWHRRHSHLGENLRYGSVVSQLRLQRLVVKRYDGNTARLARWSDEALGVRVSVARISPSLLDLGRWVPTGIHPILNRPN</sequence>
<dbReference type="Proteomes" id="UP001159363">
    <property type="component" value="Chromosome 3"/>
</dbReference>
<proteinExistence type="predicted"/>
<dbReference type="EMBL" id="JARBHB010000003">
    <property type="protein sequence ID" value="KAJ8890027.1"/>
    <property type="molecule type" value="Genomic_DNA"/>
</dbReference>
<evidence type="ECO:0000313" key="1">
    <source>
        <dbReference type="EMBL" id="KAJ8890027.1"/>
    </source>
</evidence>
<comment type="caution">
    <text evidence="1">The sequence shown here is derived from an EMBL/GenBank/DDBJ whole genome shotgun (WGS) entry which is preliminary data.</text>
</comment>
<protein>
    <submittedName>
        <fullName evidence="1">Uncharacterized protein</fullName>
    </submittedName>
</protein>